<dbReference type="SUPFAM" id="SSF81321">
    <property type="entry name" value="Family A G protein-coupled receptor-like"/>
    <property type="match status" value="1"/>
</dbReference>
<dbReference type="GO" id="GO:0016020">
    <property type="term" value="C:membrane"/>
    <property type="evidence" value="ECO:0007669"/>
    <property type="project" value="UniProtKB-SubCell"/>
</dbReference>
<keyword evidence="9" id="KW-1185">Reference proteome</keyword>
<dbReference type="PROSITE" id="PS50262">
    <property type="entry name" value="G_PROTEIN_RECEP_F1_2"/>
    <property type="match status" value="1"/>
</dbReference>
<evidence type="ECO:0000256" key="3">
    <source>
        <dbReference type="ARBA" id="ARBA00022989"/>
    </source>
</evidence>
<feature type="transmembrane region" description="Helical" evidence="6">
    <location>
        <begin position="123"/>
        <end position="140"/>
    </location>
</feature>
<dbReference type="Proteomes" id="UP000030746">
    <property type="component" value="Unassembled WGS sequence"/>
</dbReference>
<organism evidence="8 9">
    <name type="scientific">Lottia gigantea</name>
    <name type="common">Giant owl limpet</name>
    <dbReference type="NCBI Taxonomy" id="225164"/>
    <lineage>
        <taxon>Eukaryota</taxon>
        <taxon>Metazoa</taxon>
        <taxon>Spiralia</taxon>
        <taxon>Lophotrochozoa</taxon>
        <taxon>Mollusca</taxon>
        <taxon>Gastropoda</taxon>
        <taxon>Patellogastropoda</taxon>
        <taxon>Lottioidea</taxon>
        <taxon>Lottiidae</taxon>
        <taxon>Lottia</taxon>
    </lineage>
</organism>
<evidence type="ECO:0000259" key="7">
    <source>
        <dbReference type="PROSITE" id="PS50262"/>
    </source>
</evidence>
<dbReference type="Gene3D" id="1.20.1070.10">
    <property type="entry name" value="Rhodopsin 7-helix transmembrane proteins"/>
    <property type="match status" value="1"/>
</dbReference>
<accession>V4A2U0</accession>
<dbReference type="HOGENOM" id="CLU_799946_0_0_1"/>
<dbReference type="PANTHER" id="PTHR46641">
    <property type="entry name" value="FMRFAMIDE RECEPTOR-RELATED"/>
    <property type="match status" value="1"/>
</dbReference>
<feature type="transmembrane region" description="Helical" evidence="6">
    <location>
        <begin position="187"/>
        <end position="217"/>
    </location>
</feature>
<dbReference type="InterPro" id="IPR017452">
    <property type="entry name" value="GPCR_Rhodpsn_7TM"/>
</dbReference>
<dbReference type="InterPro" id="IPR052954">
    <property type="entry name" value="GPCR-Ligand_Int"/>
</dbReference>
<dbReference type="AlphaFoldDB" id="V4A2U0"/>
<dbReference type="KEGG" id="lgi:LOTGIDRAFT_163528"/>
<evidence type="ECO:0000313" key="9">
    <source>
        <dbReference type="Proteomes" id="UP000030746"/>
    </source>
</evidence>
<feature type="transmembrane region" description="Helical" evidence="6">
    <location>
        <begin position="54"/>
        <end position="74"/>
    </location>
</feature>
<dbReference type="GeneID" id="20239446"/>
<evidence type="ECO:0000256" key="5">
    <source>
        <dbReference type="SAM" id="MobiDB-lite"/>
    </source>
</evidence>
<evidence type="ECO:0000313" key="8">
    <source>
        <dbReference type="EMBL" id="ESO91012.1"/>
    </source>
</evidence>
<dbReference type="EMBL" id="KB202284">
    <property type="protein sequence ID" value="ESO91012.1"/>
    <property type="molecule type" value="Genomic_DNA"/>
</dbReference>
<protein>
    <recommendedName>
        <fullName evidence="7">G-protein coupled receptors family 1 profile domain-containing protein</fullName>
    </recommendedName>
</protein>
<name>V4A2U0_LOTGI</name>
<evidence type="ECO:0000256" key="4">
    <source>
        <dbReference type="ARBA" id="ARBA00023136"/>
    </source>
</evidence>
<sequence length="347" mass="39058">MTNSTSTTTEIPNDIERFHDLVTTSSYVIAPIGIIFNILALIVWVIIRKQTTIYPLLVILSFCDCISLVCSLYAKNYQQTFEMFYSLPQKYTVQFIEFPDSYFHYQGIDAKFVVRFIRLTMEYMSFLTTLAIGITRFVAISRPLKAKTFISVNLCVWLGLVSLIISVICKLAITFSGAVFFPSVEKWTIAVRCIIVFFYGLPWFVMLVVNAGMLIHLCRMRRAARSLNSNQDDTGNKMTVTVSLMTLCSLLVFPVRAISLAYVVSVPVSGNIVMQPGSQYTAAKLIIDNITGPTEVASRINSSVNLLFYCTLGTRFKNVLFGLGRRTEDSKPKSKPERLSQHVSTII</sequence>
<feature type="domain" description="G-protein coupled receptors family 1 profile" evidence="7">
    <location>
        <begin position="36"/>
        <end position="309"/>
    </location>
</feature>
<dbReference type="OMA" id="WCTALES"/>
<keyword evidence="2 6" id="KW-0812">Transmembrane</keyword>
<evidence type="ECO:0000256" key="6">
    <source>
        <dbReference type="SAM" id="Phobius"/>
    </source>
</evidence>
<gene>
    <name evidence="8" type="ORF">LOTGIDRAFT_163528</name>
</gene>
<evidence type="ECO:0000256" key="1">
    <source>
        <dbReference type="ARBA" id="ARBA00004370"/>
    </source>
</evidence>
<keyword evidence="4 6" id="KW-0472">Membrane</keyword>
<reference evidence="8 9" key="1">
    <citation type="journal article" date="2013" name="Nature">
        <title>Insights into bilaterian evolution from three spiralian genomes.</title>
        <authorList>
            <person name="Simakov O."/>
            <person name="Marletaz F."/>
            <person name="Cho S.J."/>
            <person name="Edsinger-Gonzales E."/>
            <person name="Havlak P."/>
            <person name="Hellsten U."/>
            <person name="Kuo D.H."/>
            <person name="Larsson T."/>
            <person name="Lv J."/>
            <person name="Arendt D."/>
            <person name="Savage R."/>
            <person name="Osoegawa K."/>
            <person name="de Jong P."/>
            <person name="Grimwood J."/>
            <person name="Chapman J.A."/>
            <person name="Shapiro H."/>
            <person name="Aerts A."/>
            <person name="Otillar R.P."/>
            <person name="Terry A.Y."/>
            <person name="Boore J.L."/>
            <person name="Grigoriev I.V."/>
            <person name="Lindberg D.R."/>
            <person name="Seaver E.C."/>
            <person name="Weisblat D.A."/>
            <person name="Putnam N.H."/>
            <person name="Rokhsar D.S."/>
        </authorList>
    </citation>
    <scope>NUCLEOTIDE SEQUENCE [LARGE SCALE GENOMIC DNA]</scope>
</reference>
<dbReference type="RefSeq" id="XP_009058283.1">
    <property type="nucleotide sequence ID" value="XM_009060035.1"/>
</dbReference>
<evidence type="ECO:0000256" key="2">
    <source>
        <dbReference type="ARBA" id="ARBA00022692"/>
    </source>
</evidence>
<proteinExistence type="predicted"/>
<feature type="compositionally biased region" description="Basic and acidic residues" evidence="5">
    <location>
        <begin position="327"/>
        <end position="340"/>
    </location>
</feature>
<comment type="subcellular location">
    <subcellularLocation>
        <location evidence="1">Membrane</location>
    </subcellularLocation>
</comment>
<feature type="transmembrane region" description="Helical" evidence="6">
    <location>
        <begin position="152"/>
        <end position="181"/>
    </location>
</feature>
<feature type="transmembrane region" description="Helical" evidence="6">
    <location>
        <begin position="27"/>
        <end position="47"/>
    </location>
</feature>
<dbReference type="CTD" id="20239446"/>
<keyword evidence="3 6" id="KW-1133">Transmembrane helix</keyword>
<feature type="region of interest" description="Disordered" evidence="5">
    <location>
        <begin position="327"/>
        <end position="347"/>
    </location>
</feature>